<dbReference type="Proteomes" id="UP000075883">
    <property type="component" value="Unassembled WGS sequence"/>
</dbReference>
<dbReference type="VEuPathDB" id="VectorBase:ACUA021200"/>
<evidence type="ECO:0008006" key="4">
    <source>
        <dbReference type="Google" id="ProtNLM"/>
    </source>
</evidence>
<protein>
    <recommendedName>
        <fullName evidence="4">Paired domain-containing protein</fullName>
    </recommendedName>
</protein>
<name>A0A182MLK3_9DIPT</name>
<dbReference type="Pfam" id="PF13384">
    <property type="entry name" value="HTH_23"/>
    <property type="match status" value="1"/>
</dbReference>
<reference evidence="3" key="1">
    <citation type="submission" date="2013-09" db="EMBL/GenBank/DDBJ databases">
        <title>The Genome Sequence of Anopheles culicifacies species A.</title>
        <authorList>
            <consortium name="The Broad Institute Genomics Platform"/>
            <person name="Neafsey D.E."/>
            <person name="Besansky N."/>
            <person name="Howell P."/>
            <person name="Walton C."/>
            <person name="Young S.K."/>
            <person name="Zeng Q."/>
            <person name="Gargeya S."/>
            <person name="Fitzgerald M."/>
            <person name="Haas B."/>
            <person name="Abouelleil A."/>
            <person name="Allen A.W."/>
            <person name="Alvarado L."/>
            <person name="Arachchi H.M."/>
            <person name="Berlin A.M."/>
            <person name="Chapman S.B."/>
            <person name="Gainer-Dewar J."/>
            <person name="Goldberg J."/>
            <person name="Griggs A."/>
            <person name="Gujja S."/>
            <person name="Hansen M."/>
            <person name="Howarth C."/>
            <person name="Imamovic A."/>
            <person name="Ireland A."/>
            <person name="Larimer J."/>
            <person name="McCowan C."/>
            <person name="Murphy C."/>
            <person name="Pearson M."/>
            <person name="Poon T.W."/>
            <person name="Priest M."/>
            <person name="Roberts A."/>
            <person name="Saif S."/>
            <person name="Shea T."/>
            <person name="Sisk P."/>
            <person name="Sykes S."/>
            <person name="Wortman J."/>
            <person name="Nusbaum C."/>
            <person name="Birren B."/>
        </authorList>
    </citation>
    <scope>NUCLEOTIDE SEQUENCE [LARGE SCALE GENOMIC DNA]</scope>
    <source>
        <strain evidence="3">A-37</strain>
    </source>
</reference>
<evidence type="ECO:0000256" key="1">
    <source>
        <dbReference type="ARBA" id="ARBA00004123"/>
    </source>
</evidence>
<reference evidence="2" key="2">
    <citation type="submission" date="2020-05" db="UniProtKB">
        <authorList>
            <consortium name="EnsemblMetazoa"/>
        </authorList>
    </citation>
    <scope>IDENTIFICATION</scope>
    <source>
        <strain evidence="2">A-37</strain>
    </source>
</reference>
<dbReference type="EMBL" id="AXCM01019710">
    <property type="status" value="NOT_ANNOTATED_CDS"/>
    <property type="molecule type" value="Genomic_DNA"/>
</dbReference>
<dbReference type="STRING" id="139723.A0A182MLK3"/>
<dbReference type="InterPro" id="IPR009057">
    <property type="entry name" value="Homeodomain-like_sf"/>
</dbReference>
<comment type="subcellular location">
    <subcellularLocation>
        <location evidence="1">Nucleus</location>
    </subcellularLocation>
</comment>
<dbReference type="SUPFAM" id="SSF46689">
    <property type="entry name" value="Homeodomain-like"/>
    <property type="match status" value="1"/>
</dbReference>
<dbReference type="Gene3D" id="1.10.10.10">
    <property type="entry name" value="Winged helix-like DNA-binding domain superfamily/Winged helix DNA-binding domain"/>
    <property type="match status" value="1"/>
</dbReference>
<accession>A0A182MLK3</accession>
<dbReference type="InterPro" id="IPR036388">
    <property type="entry name" value="WH-like_DNA-bd_sf"/>
</dbReference>
<evidence type="ECO:0000313" key="3">
    <source>
        <dbReference type="Proteomes" id="UP000075883"/>
    </source>
</evidence>
<sequence>MDSSKSSASRRVLRTTSDADRQHIISAYENGTSAAEASQLLNVKKITIHGIIKRYKETWQIEAKKRGGNHAKLLSKCIRGWIDEDCIVTLKALGEKLFREHGVRASRSTIAKEIKYFNYSFKMIQRVPERRNTGTRIEERTAYATSFYDIAREIPVDGLVYYDEVGFNINIRT</sequence>
<evidence type="ECO:0000313" key="2">
    <source>
        <dbReference type="EnsemblMetazoa" id="ACUA021200-PA"/>
    </source>
</evidence>
<dbReference type="AlphaFoldDB" id="A0A182MLK3"/>
<keyword evidence="3" id="KW-1185">Reference proteome</keyword>
<proteinExistence type="predicted"/>
<dbReference type="GO" id="GO:0005634">
    <property type="term" value="C:nucleus"/>
    <property type="evidence" value="ECO:0007669"/>
    <property type="project" value="UniProtKB-SubCell"/>
</dbReference>
<dbReference type="EnsemblMetazoa" id="ACUA021200-RA">
    <property type="protein sequence ID" value="ACUA021200-PA"/>
    <property type="gene ID" value="ACUA021200"/>
</dbReference>
<organism evidence="2 3">
    <name type="scientific">Anopheles culicifacies</name>
    <dbReference type="NCBI Taxonomy" id="139723"/>
    <lineage>
        <taxon>Eukaryota</taxon>
        <taxon>Metazoa</taxon>
        <taxon>Ecdysozoa</taxon>
        <taxon>Arthropoda</taxon>
        <taxon>Hexapoda</taxon>
        <taxon>Insecta</taxon>
        <taxon>Pterygota</taxon>
        <taxon>Neoptera</taxon>
        <taxon>Endopterygota</taxon>
        <taxon>Diptera</taxon>
        <taxon>Nematocera</taxon>
        <taxon>Culicoidea</taxon>
        <taxon>Culicidae</taxon>
        <taxon>Anophelinae</taxon>
        <taxon>Anopheles</taxon>
        <taxon>culicifacies species complex</taxon>
    </lineage>
</organism>